<protein>
    <submittedName>
        <fullName evidence="1">Esterase lipase</fullName>
    </submittedName>
</protein>
<dbReference type="Proteomes" id="UP001165186">
    <property type="component" value="Unassembled WGS sequence"/>
</dbReference>
<name>A0ACB5SEY3_9PEZI</name>
<accession>A0ACB5SEY3</accession>
<keyword evidence="2" id="KW-1185">Reference proteome</keyword>
<comment type="caution">
    <text evidence="1">The sequence shown here is derived from an EMBL/GenBank/DDBJ whole genome shotgun (WGS) entry which is preliminary data.</text>
</comment>
<gene>
    <name evidence="1" type="primary">g5362</name>
    <name evidence="1" type="ORF">NpPPO83_00005362</name>
</gene>
<evidence type="ECO:0000313" key="1">
    <source>
        <dbReference type="EMBL" id="GME37740.1"/>
    </source>
</evidence>
<organism evidence="1 2">
    <name type="scientific">Neofusicoccum parvum</name>
    <dbReference type="NCBI Taxonomy" id="310453"/>
    <lineage>
        <taxon>Eukaryota</taxon>
        <taxon>Fungi</taxon>
        <taxon>Dikarya</taxon>
        <taxon>Ascomycota</taxon>
        <taxon>Pezizomycotina</taxon>
        <taxon>Dothideomycetes</taxon>
        <taxon>Dothideomycetes incertae sedis</taxon>
        <taxon>Botryosphaeriales</taxon>
        <taxon>Botryosphaeriaceae</taxon>
        <taxon>Neofusicoccum</taxon>
    </lineage>
</organism>
<proteinExistence type="predicted"/>
<sequence length="307" mass="33047">MWLFTYLRLKATVSLMRLLMWLRRGTPATHQTSTLHIPSREPGRTIKAHVYQPPSASASPPPPVLLNFHGSGFVLPMHGSDDEFCTLVARTTGHVVLDIQYRLAPEHPFPAAVHDAEDAIRWAQSSPSYDNARVSLSGFSAGANLALVAAAALAFPPAAFRALLAFYPPADLSVPPAAKRAPDPNGRPIPPAMARLFDACYIPPGVDPRDPRVSPCHADPERFPEEVVVLTGAQDSLAEEAERLAGRVEGAGRSRVVRRRFEGCGHAWDKGAVEGSVQAKAKAEAYGMAVEALKWQGGSTGEVPRCP</sequence>
<evidence type="ECO:0000313" key="2">
    <source>
        <dbReference type="Proteomes" id="UP001165186"/>
    </source>
</evidence>
<dbReference type="EMBL" id="BSXG01000080">
    <property type="protein sequence ID" value="GME37740.1"/>
    <property type="molecule type" value="Genomic_DNA"/>
</dbReference>
<reference evidence="1" key="1">
    <citation type="submission" date="2024-09" db="EMBL/GenBank/DDBJ databases">
        <title>Draft Genome Sequences of Neofusicoccum parvum.</title>
        <authorList>
            <person name="Ashida A."/>
            <person name="Camagna M."/>
            <person name="Tanaka A."/>
            <person name="Takemoto D."/>
        </authorList>
    </citation>
    <scope>NUCLEOTIDE SEQUENCE</scope>
    <source>
        <strain evidence="1">PPO83</strain>
    </source>
</reference>